<accession>A0ABS4ZGW5</accession>
<evidence type="ECO:0000259" key="1">
    <source>
        <dbReference type="Pfam" id="PF01592"/>
    </source>
</evidence>
<evidence type="ECO:0000313" key="2">
    <source>
        <dbReference type="EMBL" id="MBP2435721.1"/>
    </source>
</evidence>
<dbReference type="Proteomes" id="UP001519362">
    <property type="component" value="Unassembled WGS sequence"/>
</dbReference>
<proteinExistence type="predicted"/>
<reference evidence="2 3" key="1">
    <citation type="submission" date="2021-03" db="EMBL/GenBank/DDBJ databases">
        <title>Sequencing the genomes of 1000 actinobacteria strains.</title>
        <authorList>
            <person name="Klenk H.-P."/>
        </authorList>
    </citation>
    <scope>NUCLEOTIDE SEQUENCE [LARGE SCALE GENOMIC DNA]</scope>
    <source>
        <strain evidence="2 3">DSM 24221</strain>
    </source>
</reference>
<dbReference type="SUPFAM" id="SSF82649">
    <property type="entry name" value="SufE/NifU"/>
    <property type="match status" value="1"/>
</dbReference>
<dbReference type="RefSeq" id="WP_165132100.1">
    <property type="nucleotide sequence ID" value="NZ_CP049253.1"/>
</dbReference>
<sequence>MSGLEAMYQELILDHAKHPEGKGDPARHPFTHHELNPSCGDEITMGITITDGHVSGLEWDGDGCSISMSSASMMSGLLLGQTVEDAQARIDEFRDMMRSRGKVEPSEALGDAAAFQNTAKYVMRVKCAMLAWVAFEADLKEASVNEQGPSNESASSR</sequence>
<dbReference type="Pfam" id="PF01592">
    <property type="entry name" value="NifU_N"/>
    <property type="match status" value="1"/>
</dbReference>
<name>A0ABS4ZGW5_9MICO</name>
<organism evidence="2 3">
    <name type="scientific">Microbacterium amylolyticum</name>
    <dbReference type="NCBI Taxonomy" id="936337"/>
    <lineage>
        <taxon>Bacteria</taxon>
        <taxon>Bacillati</taxon>
        <taxon>Actinomycetota</taxon>
        <taxon>Actinomycetes</taxon>
        <taxon>Micrococcales</taxon>
        <taxon>Microbacteriaceae</taxon>
        <taxon>Microbacterium</taxon>
    </lineage>
</organism>
<dbReference type="InterPro" id="IPR002871">
    <property type="entry name" value="NIF_FeS_clus_asmbl_NifU_N"/>
</dbReference>
<dbReference type="EMBL" id="JAGIOL010000001">
    <property type="protein sequence ID" value="MBP2435721.1"/>
    <property type="molecule type" value="Genomic_DNA"/>
</dbReference>
<comment type="caution">
    <text evidence="2">The sequence shown here is derived from an EMBL/GenBank/DDBJ whole genome shotgun (WGS) entry which is preliminary data.</text>
</comment>
<evidence type="ECO:0000313" key="3">
    <source>
        <dbReference type="Proteomes" id="UP001519362"/>
    </source>
</evidence>
<dbReference type="Gene3D" id="3.90.1010.10">
    <property type="match status" value="1"/>
</dbReference>
<feature type="domain" description="NIF system FeS cluster assembly NifU N-terminal" evidence="1">
    <location>
        <begin position="7"/>
        <end position="127"/>
    </location>
</feature>
<dbReference type="PANTHER" id="PTHR10093">
    <property type="entry name" value="IRON-SULFUR CLUSTER ASSEMBLY ENZYME NIFU HOMOLOG"/>
    <property type="match status" value="1"/>
</dbReference>
<dbReference type="CDD" id="cd06664">
    <property type="entry name" value="IscU_like"/>
    <property type="match status" value="1"/>
</dbReference>
<keyword evidence="3" id="KW-1185">Reference proteome</keyword>
<protein>
    <submittedName>
        <fullName evidence="2">Nitrogen fixation NifU-like protein</fullName>
    </submittedName>
</protein>
<dbReference type="NCBIfam" id="TIGR01994">
    <property type="entry name" value="SUF_scaf_2"/>
    <property type="match status" value="1"/>
</dbReference>
<gene>
    <name evidence="2" type="ORF">JOF34_000307</name>
</gene>